<reference evidence="2 3" key="1">
    <citation type="journal article" date="2012" name="Plant Cell">
        <title>Genome comparison of barley and maize smut fungi reveals targeted loss of RNA silencing components and species-specific presence of transposable elements.</title>
        <authorList>
            <person name="Laurie J.D."/>
            <person name="Ali S."/>
            <person name="Linning R."/>
            <person name="Mannhaupt G."/>
            <person name="Wong P."/>
            <person name="Gueldener U."/>
            <person name="Muensterkoetter M."/>
            <person name="Moore R."/>
            <person name="Kahmann R."/>
            <person name="Bakkeren G."/>
            <person name="Schirawski J."/>
        </authorList>
    </citation>
    <scope>NUCLEOTIDE SEQUENCE [LARGE SCALE GENOMIC DNA]</scope>
    <source>
        <strain evidence="3">Uh4875-4</strain>
    </source>
</reference>
<feature type="region of interest" description="Disordered" evidence="1">
    <location>
        <begin position="1"/>
        <end position="21"/>
    </location>
</feature>
<dbReference type="AlphaFoldDB" id="I2FXR3"/>
<evidence type="ECO:0000313" key="3">
    <source>
        <dbReference type="Proteomes" id="UP000006174"/>
    </source>
</evidence>
<name>I2FXR3_USTHO</name>
<dbReference type="Proteomes" id="UP000006174">
    <property type="component" value="Unassembled WGS sequence"/>
</dbReference>
<evidence type="ECO:0000256" key="1">
    <source>
        <dbReference type="SAM" id="MobiDB-lite"/>
    </source>
</evidence>
<comment type="caution">
    <text evidence="2">The sequence shown here is derived from an EMBL/GenBank/DDBJ whole genome shotgun (WGS) entry which is preliminary data.</text>
</comment>
<proteinExistence type="predicted"/>
<organism evidence="2 3">
    <name type="scientific">Ustilago hordei</name>
    <name type="common">Barley covered smut fungus</name>
    <dbReference type="NCBI Taxonomy" id="120017"/>
    <lineage>
        <taxon>Eukaryota</taxon>
        <taxon>Fungi</taxon>
        <taxon>Dikarya</taxon>
        <taxon>Basidiomycota</taxon>
        <taxon>Ustilaginomycotina</taxon>
        <taxon>Ustilaginomycetes</taxon>
        <taxon>Ustilaginales</taxon>
        <taxon>Ustilaginaceae</taxon>
        <taxon>Ustilago</taxon>
    </lineage>
</organism>
<keyword evidence="3" id="KW-1185">Reference proteome</keyword>
<protein>
    <submittedName>
        <fullName evidence="2">Uncharacterized protein</fullName>
    </submittedName>
</protein>
<accession>I2FXR3</accession>
<evidence type="ECO:0000313" key="2">
    <source>
        <dbReference type="EMBL" id="CCF51706.1"/>
    </source>
</evidence>
<dbReference type="EMBL" id="CAGI01000167">
    <property type="protein sequence ID" value="CCF51706.1"/>
    <property type="molecule type" value="Genomic_DNA"/>
</dbReference>
<gene>
    <name evidence="2" type="ORF">UHOR_03705</name>
</gene>
<dbReference type="HOGENOM" id="CLU_1422412_0_0_1"/>
<sequence length="191" mass="20507">MPYQLRSRLAPGTPPTEPDALIPKRVDLVPLEPLFLGIDPKTGLFSGDDDEVGSSTPPIVPALVPAGSGLSGQDYSLMSSPPDLYDIDSRCPPVDLSTPKWQAAWEAELACLPTPPPTANKVINVALASSRPGPDAQEDLEAYEEWCRNRQIGPNKGPKAESNNISSSEVLQQISLKLVRAGAFSENHQNQ</sequence>